<comment type="caution">
    <text evidence="1">The sequence shown here is derived from an EMBL/GenBank/DDBJ whole genome shotgun (WGS) entry which is preliminary data.</text>
</comment>
<name>A0A016WUE5_9BILA</name>
<proteinExistence type="predicted"/>
<evidence type="ECO:0000313" key="2">
    <source>
        <dbReference type="Proteomes" id="UP000024635"/>
    </source>
</evidence>
<protein>
    <submittedName>
        <fullName evidence="1">Uncharacterized protein</fullName>
    </submittedName>
</protein>
<evidence type="ECO:0000313" key="1">
    <source>
        <dbReference type="EMBL" id="EYC43295.1"/>
    </source>
</evidence>
<dbReference type="Proteomes" id="UP000024635">
    <property type="component" value="Unassembled WGS sequence"/>
</dbReference>
<dbReference type="EMBL" id="JARK01000098">
    <property type="protein sequence ID" value="EYC43295.1"/>
    <property type="molecule type" value="Genomic_DNA"/>
</dbReference>
<reference evidence="2" key="1">
    <citation type="journal article" date="2015" name="Nat. Genet.">
        <title>The genome and transcriptome of the zoonotic hookworm Ancylostoma ceylanicum identify infection-specific gene families.</title>
        <authorList>
            <person name="Schwarz E.M."/>
            <person name="Hu Y."/>
            <person name="Antoshechkin I."/>
            <person name="Miller M.M."/>
            <person name="Sternberg P.W."/>
            <person name="Aroian R.V."/>
        </authorList>
    </citation>
    <scope>NUCLEOTIDE SEQUENCE</scope>
    <source>
        <strain evidence="2">HY135</strain>
    </source>
</reference>
<dbReference type="AlphaFoldDB" id="A0A016WUE5"/>
<organism evidence="1 2">
    <name type="scientific">Ancylostoma ceylanicum</name>
    <dbReference type="NCBI Taxonomy" id="53326"/>
    <lineage>
        <taxon>Eukaryota</taxon>
        <taxon>Metazoa</taxon>
        <taxon>Ecdysozoa</taxon>
        <taxon>Nematoda</taxon>
        <taxon>Chromadorea</taxon>
        <taxon>Rhabditida</taxon>
        <taxon>Rhabditina</taxon>
        <taxon>Rhabditomorpha</taxon>
        <taxon>Strongyloidea</taxon>
        <taxon>Ancylostomatidae</taxon>
        <taxon>Ancylostomatinae</taxon>
        <taxon>Ancylostoma</taxon>
    </lineage>
</organism>
<keyword evidence="2" id="KW-1185">Reference proteome</keyword>
<sequence>MTMETKKNRMWSISYFLHQFSRSLAHVIRFCTTECGPQFFLLASFKTHEQIASIPTRGEEFSDIQDEDTKY</sequence>
<accession>A0A016WUE5</accession>
<gene>
    <name evidence="1" type="primary">Acey_s0498.g2542</name>
    <name evidence="1" type="ORF">Y032_0498g2542</name>
</gene>